<organism evidence="1 2">
    <name type="scientific">Plasmodium falciparum (isolate 7G8)</name>
    <dbReference type="NCBI Taxonomy" id="57266"/>
    <lineage>
        <taxon>Eukaryota</taxon>
        <taxon>Sar</taxon>
        <taxon>Alveolata</taxon>
        <taxon>Apicomplexa</taxon>
        <taxon>Aconoidasida</taxon>
        <taxon>Haemosporida</taxon>
        <taxon>Plasmodiidae</taxon>
        <taxon>Plasmodium</taxon>
        <taxon>Plasmodium (Laverania)</taxon>
    </lineage>
</organism>
<dbReference type="EMBL" id="KE123620">
    <property type="protein sequence ID" value="EUR71414.1"/>
    <property type="molecule type" value="Genomic_DNA"/>
</dbReference>
<sequence length="59" mass="7393">MEKKKFIKIRAIKYSMNEKKEKNFYQLFFILYKDNFTFIVIKIKRRKNNIIILYKKIGL</sequence>
<accession>W7FC35</accession>
<protein>
    <submittedName>
        <fullName evidence="1">Uncharacterized protein</fullName>
    </submittedName>
</protein>
<dbReference type="AlphaFoldDB" id="W7FC35"/>
<evidence type="ECO:0000313" key="2">
    <source>
        <dbReference type="Proteomes" id="UP000030688"/>
    </source>
</evidence>
<name>W7FC35_PLAF8</name>
<reference evidence="2" key="1">
    <citation type="submission" date="2007-11" db="EMBL/GenBank/DDBJ databases">
        <authorList>
            <consortium name="The Broad Institute Genome Sequencing Platform"/>
            <person name="Volkman S.K."/>
            <person name="Daily J.P."/>
            <person name="Sarr O."/>
            <person name="Ndiaye D."/>
            <person name="Ndir O."/>
            <person name="Mboup S."/>
            <person name="Lukens A."/>
            <person name="Stange-Thomann N."/>
            <person name="Mauceli E."/>
            <person name="Gnerre S."/>
            <person name="Jaffe D."/>
            <person name="Zainoun J."/>
            <person name="Wiegand R.C."/>
            <person name="Birren B."/>
            <person name="Galagan J."/>
            <person name="Lander E."/>
            <person name="Wirth D.F."/>
        </authorList>
    </citation>
    <scope>NUCLEOTIDE SEQUENCE [LARGE SCALE GENOMIC DNA]</scope>
    <source>
        <strain evidence="2">7G8</strain>
    </source>
</reference>
<gene>
    <name evidence="1" type="ORF">PFBG_03138</name>
</gene>
<reference evidence="1 2" key="2">
    <citation type="submission" date="2013-02" db="EMBL/GenBank/DDBJ databases">
        <title>The Genome Sequence of Plasmodium falciparum 7G8.</title>
        <authorList>
            <consortium name="The Broad Institute Genome Sequencing Platform"/>
            <consortium name="The Broad Institute Genome Sequencing Center for Infectious Disease"/>
            <person name="Neafsey D."/>
            <person name="Cheeseman I."/>
            <person name="Volkman S."/>
            <person name="Adams J."/>
            <person name="Walker B."/>
            <person name="Young S.K."/>
            <person name="Zeng Q."/>
            <person name="Gargeya S."/>
            <person name="Fitzgerald M."/>
            <person name="Haas B."/>
            <person name="Abouelleil A."/>
            <person name="Alvarado L."/>
            <person name="Arachchi H.M."/>
            <person name="Berlin A.M."/>
            <person name="Chapman S.B."/>
            <person name="Dewar J."/>
            <person name="Goldberg J."/>
            <person name="Griggs A."/>
            <person name="Gujja S."/>
            <person name="Hansen M."/>
            <person name="Howarth C."/>
            <person name="Imamovic A."/>
            <person name="Larimer J."/>
            <person name="McCowan C."/>
            <person name="Murphy C."/>
            <person name="Neiman D."/>
            <person name="Pearson M."/>
            <person name="Priest M."/>
            <person name="Roberts A."/>
            <person name="Saif S."/>
            <person name="Shea T."/>
            <person name="Sisk P."/>
            <person name="Sykes S."/>
            <person name="Wortman J."/>
            <person name="Nusbaum C."/>
            <person name="Birren B."/>
        </authorList>
    </citation>
    <scope>NUCLEOTIDE SEQUENCE [LARGE SCALE GENOMIC DNA]</scope>
    <source>
        <strain evidence="1 2">7G8</strain>
    </source>
</reference>
<evidence type="ECO:0000313" key="1">
    <source>
        <dbReference type="EMBL" id="EUR71414.1"/>
    </source>
</evidence>
<dbReference type="Proteomes" id="UP000030688">
    <property type="component" value="Unassembled WGS sequence"/>
</dbReference>
<proteinExistence type="predicted"/>